<organism evidence="4 5">
    <name type="scientific">Paraburkholderia tuberum</name>
    <dbReference type="NCBI Taxonomy" id="157910"/>
    <lineage>
        <taxon>Bacteria</taxon>
        <taxon>Pseudomonadati</taxon>
        <taxon>Pseudomonadota</taxon>
        <taxon>Betaproteobacteria</taxon>
        <taxon>Burkholderiales</taxon>
        <taxon>Burkholderiaceae</taxon>
        <taxon>Paraburkholderia</taxon>
    </lineage>
</organism>
<proteinExistence type="predicted"/>
<gene>
    <name evidence="4" type="ORF">SAMN05445850_8561</name>
</gene>
<reference evidence="5" key="1">
    <citation type="submission" date="2016-10" db="EMBL/GenBank/DDBJ databases">
        <authorList>
            <person name="Varghese N."/>
            <person name="Submissions S."/>
        </authorList>
    </citation>
    <scope>NUCLEOTIDE SEQUENCE [LARGE SCALE GENOMIC DNA]</scope>
    <source>
        <strain evidence="5">DUS833</strain>
    </source>
</reference>
<sequence length="330" mass="36546">MRESATSVYTFMDSELWLSDPETAYAEWQRAEATGADRRAFAERSIVQHRSMFARFHRYLGGRGITVMDFGTDHIDGFFADLDRDCEPGTSTRLRYLKLMDRLSRHLSLLGLRTDNPAASLLPREHWPDDEPMPVFLWPDEDARLQDVCRAATFESFKELRNRAIVALLLGTGITAAELSALTVDDLDARGARVSVFVRKRGPRIARRVPVDAFALEIVSEYAKARAALSPADGLLFMATAGGKPMKPATLGQCVRSALRAAGAAAADESPRLLRNTYGRRHLLEGKTNEQVSSLMGLSSHRTATRLRETIFNAGEMDEQQGEDDAGNAA</sequence>
<evidence type="ECO:0000256" key="2">
    <source>
        <dbReference type="ARBA" id="ARBA00023172"/>
    </source>
</evidence>
<evidence type="ECO:0000259" key="3">
    <source>
        <dbReference type="PROSITE" id="PS51898"/>
    </source>
</evidence>
<dbReference type="InterPro" id="IPR013762">
    <property type="entry name" value="Integrase-like_cat_sf"/>
</dbReference>
<dbReference type="GO" id="GO:0003677">
    <property type="term" value="F:DNA binding"/>
    <property type="evidence" value="ECO:0007669"/>
    <property type="project" value="InterPro"/>
</dbReference>
<evidence type="ECO:0000256" key="1">
    <source>
        <dbReference type="ARBA" id="ARBA00022908"/>
    </source>
</evidence>
<dbReference type="SUPFAM" id="SSF56349">
    <property type="entry name" value="DNA breaking-rejoining enzymes"/>
    <property type="match status" value="1"/>
</dbReference>
<dbReference type="GO" id="GO:0015074">
    <property type="term" value="P:DNA integration"/>
    <property type="evidence" value="ECO:0007669"/>
    <property type="project" value="UniProtKB-KW"/>
</dbReference>
<dbReference type="PANTHER" id="PTHR30349">
    <property type="entry name" value="PHAGE INTEGRASE-RELATED"/>
    <property type="match status" value="1"/>
</dbReference>
<dbReference type="GO" id="GO:0006310">
    <property type="term" value="P:DNA recombination"/>
    <property type="evidence" value="ECO:0007669"/>
    <property type="project" value="UniProtKB-KW"/>
</dbReference>
<dbReference type="PROSITE" id="PS51898">
    <property type="entry name" value="TYR_RECOMBINASE"/>
    <property type="match status" value="1"/>
</dbReference>
<dbReference type="Gene3D" id="1.10.443.10">
    <property type="entry name" value="Intergrase catalytic core"/>
    <property type="match status" value="1"/>
</dbReference>
<dbReference type="InterPro" id="IPR011010">
    <property type="entry name" value="DNA_brk_join_enz"/>
</dbReference>
<protein>
    <submittedName>
        <fullName evidence="4">Site-specific recombinase XerD</fullName>
    </submittedName>
</protein>
<feature type="domain" description="Tyr recombinase" evidence="3">
    <location>
        <begin position="132"/>
        <end position="325"/>
    </location>
</feature>
<dbReference type="InterPro" id="IPR002104">
    <property type="entry name" value="Integrase_catalytic"/>
</dbReference>
<evidence type="ECO:0000313" key="5">
    <source>
        <dbReference type="Proteomes" id="UP000199365"/>
    </source>
</evidence>
<dbReference type="CDD" id="cd00397">
    <property type="entry name" value="DNA_BRE_C"/>
    <property type="match status" value="1"/>
</dbReference>
<dbReference type="Proteomes" id="UP000199365">
    <property type="component" value="Unassembled WGS sequence"/>
</dbReference>
<dbReference type="AlphaFoldDB" id="A0A1H1KL63"/>
<evidence type="ECO:0000313" key="4">
    <source>
        <dbReference type="EMBL" id="SDR63004.1"/>
    </source>
</evidence>
<keyword evidence="1" id="KW-0229">DNA integration</keyword>
<dbReference type="PANTHER" id="PTHR30349:SF90">
    <property type="entry name" value="TYROSINE RECOMBINASE XERD"/>
    <property type="match status" value="1"/>
</dbReference>
<dbReference type="InterPro" id="IPR050090">
    <property type="entry name" value="Tyrosine_recombinase_XerCD"/>
</dbReference>
<keyword evidence="2" id="KW-0233">DNA recombination</keyword>
<dbReference type="Pfam" id="PF00589">
    <property type="entry name" value="Phage_integrase"/>
    <property type="match status" value="1"/>
</dbReference>
<dbReference type="STRING" id="157910.SAMN05445850_8561"/>
<accession>A0A1H1KL63</accession>
<name>A0A1H1KL63_9BURK</name>
<dbReference type="EMBL" id="FNKX01000005">
    <property type="protein sequence ID" value="SDR63004.1"/>
    <property type="molecule type" value="Genomic_DNA"/>
</dbReference>
<keyword evidence="5" id="KW-1185">Reference proteome</keyword>